<dbReference type="AlphaFoldDB" id="A0A1G9WI35"/>
<evidence type="ECO:0000256" key="2">
    <source>
        <dbReference type="ARBA" id="ARBA00022475"/>
    </source>
</evidence>
<dbReference type="OrthoDB" id="9803381at2"/>
<dbReference type="STRING" id="237069.SAMN05216498_0752"/>
<evidence type="ECO:0000256" key="3">
    <source>
        <dbReference type="ARBA" id="ARBA00022692"/>
    </source>
</evidence>
<feature type="domain" description="Type II secretion system protein GspF" evidence="7">
    <location>
        <begin position="143"/>
        <end position="267"/>
    </location>
</feature>
<name>A0A1G9WI35_9BACI</name>
<comment type="subcellular location">
    <subcellularLocation>
        <location evidence="1">Cell membrane</location>
        <topology evidence="1">Multi-pass membrane protein</topology>
    </subcellularLocation>
</comment>
<proteinExistence type="predicted"/>
<evidence type="ECO:0000256" key="5">
    <source>
        <dbReference type="ARBA" id="ARBA00023136"/>
    </source>
</evidence>
<dbReference type="PANTHER" id="PTHR35007:SF1">
    <property type="entry name" value="PILUS ASSEMBLY PROTEIN"/>
    <property type="match status" value="1"/>
</dbReference>
<feature type="transmembrane region" description="Helical" evidence="6">
    <location>
        <begin position="6"/>
        <end position="26"/>
    </location>
</feature>
<dbReference type="EMBL" id="FNIG01000001">
    <property type="protein sequence ID" value="SDM83913.1"/>
    <property type="molecule type" value="Genomic_DNA"/>
</dbReference>
<dbReference type="Gene3D" id="1.20.81.30">
    <property type="entry name" value="Type II secretion system (T2SS), domain F"/>
    <property type="match status" value="1"/>
</dbReference>
<keyword evidence="9" id="KW-1185">Reference proteome</keyword>
<evidence type="ECO:0000313" key="9">
    <source>
        <dbReference type="Proteomes" id="UP000199334"/>
    </source>
</evidence>
<dbReference type="Proteomes" id="UP000199334">
    <property type="component" value="Unassembled WGS sequence"/>
</dbReference>
<accession>A0A1G9WI35</accession>
<feature type="transmembrane region" description="Helical" evidence="6">
    <location>
        <begin position="251"/>
        <end position="271"/>
    </location>
</feature>
<dbReference type="InterPro" id="IPR042094">
    <property type="entry name" value="T2SS_GspF_sf"/>
</dbReference>
<keyword evidence="4 6" id="KW-1133">Transmembrane helix</keyword>
<dbReference type="GO" id="GO:0005886">
    <property type="term" value="C:plasma membrane"/>
    <property type="evidence" value="ECO:0007669"/>
    <property type="project" value="UniProtKB-SubCell"/>
</dbReference>
<dbReference type="PANTHER" id="PTHR35007">
    <property type="entry name" value="INTEGRAL MEMBRANE PROTEIN-RELATED"/>
    <property type="match status" value="1"/>
</dbReference>
<feature type="transmembrane region" description="Helical" evidence="6">
    <location>
        <begin position="107"/>
        <end position="126"/>
    </location>
</feature>
<dbReference type="InterPro" id="IPR018076">
    <property type="entry name" value="T2SS_GspF_dom"/>
</dbReference>
<evidence type="ECO:0000256" key="6">
    <source>
        <dbReference type="SAM" id="Phobius"/>
    </source>
</evidence>
<protein>
    <submittedName>
        <fullName evidence="8">Tight adherence protein B</fullName>
    </submittedName>
</protein>
<reference evidence="8 9" key="1">
    <citation type="submission" date="2016-10" db="EMBL/GenBank/DDBJ databases">
        <authorList>
            <person name="de Groot N.N."/>
        </authorList>
    </citation>
    <scope>NUCLEOTIDE SEQUENCE [LARGE SCALE GENOMIC DNA]</scope>
    <source>
        <strain evidence="8 9">CGMCC 1.3442</strain>
    </source>
</reference>
<evidence type="ECO:0000256" key="1">
    <source>
        <dbReference type="ARBA" id="ARBA00004651"/>
    </source>
</evidence>
<keyword evidence="2" id="KW-1003">Cell membrane</keyword>
<evidence type="ECO:0000313" key="8">
    <source>
        <dbReference type="EMBL" id="SDM83913.1"/>
    </source>
</evidence>
<keyword evidence="5 6" id="KW-0472">Membrane</keyword>
<sequence>MDITVSILYSLAVLSLLFCAYFFLGYRSQKKEWKQKVKQWFPEEERKSFISRWGDQFDKRESSRALRIKLQKANLKLLPSEYLGILVVGYLALFVLMNSIFSMPIELSLLLPFALLFISHYLLFYFRKNSYEVRFNEQLSEICRILGNAARSGLTINQGIDIVAREVASPAGDEFKKIANELKMGVTLDAALRSAQKKNSTRDFNLFIATLLIQKKTGGNLALTLDTMANTFEDRKVLNQIIKTMTSEQKYISFIVPALPIFLLLVMNNVIDGFIDPLWSGFGLVILTLFLGAIILSFILIRKITNIKV</sequence>
<feature type="transmembrane region" description="Helical" evidence="6">
    <location>
        <begin position="277"/>
        <end position="301"/>
    </location>
</feature>
<organism evidence="8 9">
    <name type="scientific">Tenuibacillus multivorans</name>
    <dbReference type="NCBI Taxonomy" id="237069"/>
    <lineage>
        <taxon>Bacteria</taxon>
        <taxon>Bacillati</taxon>
        <taxon>Bacillota</taxon>
        <taxon>Bacilli</taxon>
        <taxon>Bacillales</taxon>
        <taxon>Bacillaceae</taxon>
        <taxon>Tenuibacillus</taxon>
    </lineage>
</organism>
<evidence type="ECO:0000259" key="7">
    <source>
        <dbReference type="Pfam" id="PF00482"/>
    </source>
</evidence>
<feature type="transmembrane region" description="Helical" evidence="6">
    <location>
        <begin position="82"/>
        <end position="101"/>
    </location>
</feature>
<gene>
    <name evidence="8" type="ORF">SAMN05216498_0752</name>
</gene>
<evidence type="ECO:0000256" key="4">
    <source>
        <dbReference type="ARBA" id="ARBA00022989"/>
    </source>
</evidence>
<dbReference type="RefSeq" id="WP_093855265.1">
    <property type="nucleotide sequence ID" value="NZ_BJVZ01000003.1"/>
</dbReference>
<dbReference type="Pfam" id="PF00482">
    <property type="entry name" value="T2SSF"/>
    <property type="match status" value="1"/>
</dbReference>
<keyword evidence="3 6" id="KW-0812">Transmembrane</keyword>